<reference evidence="2 3" key="1">
    <citation type="journal article" date="2016" name="Mol. Biol. Evol.">
        <title>Comparative Genomics of Early-Diverging Mushroom-Forming Fungi Provides Insights into the Origins of Lignocellulose Decay Capabilities.</title>
        <authorList>
            <person name="Nagy L.G."/>
            <person name="Riley R."/>
            <person name="Tritt A."/>
            <person name="Adam C."/>
            <person name="Daum C."/>
            <person name="Floudas D."/>
            <person name="Sun H."/>
            <person name="Yadav J.S."/>
            <person name="Pangilinan J."/>
            <person name="Larsson K.H."/>
            <person name="Matsuura K."/>
            <person name="Barry K."/>
            <person name="Labutti K."/>
            <person name="Kuo R."/>
            <person name="Ohm R.A."/>
            <person name="Bhattacharya S.S."/>
            <person name="Shirouzu T."/>
            <person name="Yoshinaga Y."/>
            <person name="Martin F.M."/>
            <person name="Grigoriev I.V."/>
            <person name="Hibbett D.S."/>
        </authorList>
    </citation>
    <scope>NUCLEOTIDE SEQUENCE [LARGE SCALE GENOMIC DNA]</scope>
    <source>
        <strain evidence="2 3">93-53</strain>
    </source>
</reference>
<dbReference type="SUPFAM" id="SSF48350">
    <property type="entry name" value="GTPase activation domain, GAP"/>
    <property type="match status" value="1"/>
</dbReference>
<evidence type="ECO:0000259" key="1">
    <source>
        <dbReference type="PROSITE" id="PS50018"/>
    </source>
</evidence>
<proteinExistence type="predicted"/>
<dbReference type="GO" id="GO:0005096">
    <property type="term" value="F:GTPase activator activity"/>
    <property type="evidence" value="ECO:0007669"/>
    <property type="project" value="TreeGrafter"/>
</dbReference>
<dbReference type="PANTHER" id="PTHR14149">
    <property type="entry name" value="RAS GTPASE-ACTIVATING PROTEIN WITH IQ MOTIF"/>
    <property type="match status" value="1"/>
</dbReference>
<dbReference type="Pfam" id="PF00616">
    <property type="entry name" value="RasGAP"/>
    <property type="match status" value="1"/>
</dbReference>
<organism evidence="2 3">
    <name type="scientific">Laetiporus sulphureus 93-53</name>
    <dbReference type="NCBI Taxonomy" id="1314785"/>
    <lineage>
        <taxon>Eukaryota</taxon>
        <taxon>Fungi</taxon>
        <taxon>Dikarya</taxon>
        <taxon>Basidiomycota</taxon>
        <taxon>Agaricomycotina</taxon>
        <taxon>Agaricomycetes</taxon>
        <taxon>Polyporales</taxon>
        <taxon>Laetiporus</taxon>
    </lineage>
</organism>
<sequence length="319" mass="35581">MATSSSAPEHSIDKETLVLYSKLFGVLRHDPEFTATLCEVVGSRSIDSFLQTVMFSLYVSNHASEDELLLLSMIQALLASRIGFTTELTEFLHTNTPVSRALTVYSRRASPHDYLKRVLAERISHLVAHDQLNVEIDPVKVYAQMVAQIELDAGSQAGIPHEVSADVAAEDSNVQAIIAQRLTMLTSIAEGFLSGIIQSIDQIANLLTSLAAEPSYENDWYMAKPKPFVDNNQKRTDAFLYKLCDVDDFDSAQRSGGRYRYKITVNELYNNQRLLQQHYDAVAADDDGVLRRILNELGRTPSQLPHSEDFAIELRLSSG</sequence>
<dbReference type="PANTHER" id="PTHR14149:SF17">
    <property type="entry name" value="GTPASE-ACTIVATING PROTEIN"/>
    <property type="match status" value="1"/>
</dbReference>
<accession>A0A165BDQ5</accession>
<dbReference type="RefSeq" id="XP_040758559.1">
    <property type="nucleotide sequence ID" value="XM_040913413.1"/>
</dbReference>
<evidence type="ECO:0000313" key="2">
    <source>
        <dbReference type="EMBL" id="KZT00819.1"/>
    </source>
</evidence>
<dbReference type="AlphaFoldDB" id="A0A165BDQ5"/>
<dbReference type="GO" id="GO:0005938">
    <property type="term" value="C:cell cortex"/>
    <property type="evidence" value="ECO:0007669"/>
    <property type="project" value="TreeGrafter"/>
</dbReference>
<dbReference type="InterPro" id="IPR001936">
    <property type="entry name" value="RasGAP_dom"/>
</dbReference>
<gene>
    <name evidence="2" type="ORF">LAESUDRAFT_764274</name>
</gene>
<dbReference type="OrthoDB" id="775356at2759"/>
<protein>
    <submittedName>
        <fullName evidence="2">Rho GTPase activation protein</fullName>
    </submittedName>
</protein>
<keyword evidence="3" id="KW-1185">Reference proteome</keyword>
<feature type="domain" description="Ras-GAP" evidence="1">
    <location>
        <begin position="65"/>
        <end position="210"/>
    </location>
</feature>
<dbReference type="InterPro" id="IPR008936">
    <property type="entry name" value="Rho_GTPase_activation_prot"/>
</dbReference>
<dbReference type="InParanoid" id="A0A165BDQ5"/>
<dbReference type="EMBL" id="KV427676">
    <property type="protein sequence ID" value="KZT00819.1"/>
    <property type="molecule type" value="Genomic_DNA"/>
</dbReference>
<evidence type="ECO:0000313" key="3">
    <source>
        <dbReference type="Proteomes" id="UP000076871"/>
    </source>
</evidence>
<dbReference type="GeneID" id="63830441"/>
<dbReference type="STRING" id="1314785.A0A165BDQ5"/>
<dbReference type="Gene3D" id="1.10.506.10">
    <property type="entry name" value="GTPase Activation - p120gap, domain 1"/>
    <property type="match status" value="2"/>
</dbReference>
<dbReference type="GO" id="GO:0046580">
    <property type="term" value="P:negative regulation of Ras protein signal transduction"/>
    <property type="evidence" value="ECO:0007669"/>
    <property type="project" value="TreeGrafter"/>
</dbReference>
<name>A0A165BDQ5_9APHY</name>
<dbReference type="PROSITE" id="PS50018">
    <property type="entry name" value="RAS_GTPASE_ACTIV_2"/>
    <property type="match status" value="1"/>
</dbReference>
<dbReference type="Proteomes" id="UP000076871">
    <property type="component" value="Unassembled WGS sequence"/>
</dbReference>